<organism evidence="2 3">
    <name type="scientific">Mugilogobius chulae</name>
    <name type="common">yellowstripe goby</name>
    <dbReference type="NCBI Taxonomy" id="88201"/>
    <lineage>
        <taxon>Eukaryota</taxon>
        <taxon>Metazoa</taxon>
        <taxon>Chordata</taxon>
        <taxon>Craniata</taxon>
        <taxon>Vertebrata</taxon>
        <taxon>Euteleostomi</taxon>
        <taxon>Actinopterygii</taxon>
        <taxon>Neopterygii</taxon>
        <taxon>Teleostei</taxon>
        <taxon>Neoteleostei</taxon>
        <taxon>Acanthomorphata</taxon>
        <taxon>Gobiaria</taxon>
        <taxon>Gobiiformes</taxon>
        <taxon>Gobioidei</taxon>
        <taxon>Gobiidae</taxon>
        <taxon>Gobionellinae</taxon>
        <taxon>Mugilogobius</taxon>
    </lineage>
</organism>
<feature type="region of interest" description="Disordered" evidence="1">
    <location>
        <begin position="1"/>
        <end position="82"/>
    </location>
</feature>
<accession>A0AAW0MGQ2</accession>
<protein>
    <submittedName>
        <fullName evidence="2">Uncharacterized protein</fullName>
    </submittedName>
</protein>
<feature type="compositionally biased region" description="Basic and acidic residues" evidence="1">
    <location>
        <begin position="22"/>
        <end position="44"/>
    </location>
</feature>
<name>A0AAW0MGQ2_9GOBI</name>
<sequence>MPLAPPHLTRQKLKGLTISGSEDVHVPDIKADTSDDETSNERRPLTALKGKKRSREYETSPDKPKKVARNTSDSPVFSDTSKVTVLTSRKKEDGSRKYDKKFFCFYCSKSFSKMARHLKSMHISVPEVEKAFSCPKGSKERKMQLSLLLNKGNRAHNNQVIKKGTGTVVPRRQPTQHTKADDFVHCINCEGYYKRQSLWRHMKRCYLSQTVKGLKKGTSRVQALCRYAEPVPDNVNVHFWNLVQNMHEDKITSIVKKEKYILKLGEHLFNRHGHDKTKHEYIRQKMRETARLVLQGQEDGSLKTMRDFIVPSNFPKVIRAVQNVAGMNEETNTYRTPSLALKLGHNLKKIASIMECEAMMEEGEELLNNARVFKKLCDTKWSECVSSTALRNLHESKWNTPQLLPVADDIRKMHQHIDLKREELLKNLENKPNKKSWSDLSKQTLCEVILFNRRREGEVSIMTLHGFITRDSDPSNTDVDLALTELEKKLCNYFQRVEIRGKRGRKVPILLTPKMVTSMELLVKTRQKCDILDDNAYMFARPQALTYFRGSDVIRQIALNCGAKNPAALSSTKLRKHVATMSKVLNLKDNEMDDLANFMGHDIRVHREYYRLPEGTLQLAKVSKVLMALEKGQLSPFKGKNLDEIHIDPEEKMIEDSDAMDSENEDPDLLSSKTSEKTLRTNTYLQCWHGCPRKRERERKTNINGRKQNNKHSITFKSMLTCQCCQCLFHININFSPILSLEGSKKQKTKQRNTDAIASTSTGLKGQKRPWTALEVEAVEKTLMDNIETGKVPGKAQCTKCIEASPEALQERDWKGIKFYVKNRIDSLRRESCKRK</sequence>
<gene>
    <name evidence="2" type="ORF">WMY93_031796</name>
</gene>
<evidence type="ECO:0000256" key="1">
    <source>
        <dbReference type="SAM" id="MobiDB-lite"/>
    </source>
</evidence>
<evidence type="ECO:0000313" key="3">
    <source>
        <dbReference type="Proteomes" id="UP001460270"/>
    </source>
</evidence>
<dbReference type="PANTHER" id="PTHR33480:SF5">
    <property type="entry name" value="SI:DKEY-51D8.9"/>
    <property type="match status" value="1"/>
</dbReference>
<feature type="compositionally biased region" description="Polar residues" evidence="1">
    <location>
        <begin position="69"/>
        <end position="82"/>
    </location>
</feature>
<reference evidence="3" key="1">
    <citation type="submission" date="2024-04" db="EMBL/GenBank/DDBJ databases">
        <title>Salinicola lusitanus LLJ914,a marine bacterium isolated from the Okinawa Trough.</title>
        <authorList>
            <person name="Li J."/>
        </authorList>
    </citation>
    <scope>NUCLEOTIDE SEQUENCE [LARGE SCALE GENOMIC DNA]</scope>
</reference>
<keyword evidence="3" id="KW-1185">Reference proteome</keyword>
<dbReference type="PANTHER" id="PTHR33480">
    <property type="entry name" value="SET DOMAIN-CONTAINING PROTEIN-RELATED"/>
    <property type="match status" value="1"/>
</dbReference>
<evidence type="ECO:0000313" key="2">
    <source>
        <dbReference type="EMBL" id="KAK7877456.1"/>
    </source>
</evidence>
<dbReference type="AlphaFoldDB" id="A0AAW0MGQ2"/>
<comment type="caution">
    <text evidence="2">The sequence shown here is derived from an EMBL/GenBank/DDBJ whole genome shotgun (WGS) entry which is preliminary data.</text>
</comment>
<dbReference type="EMBL" id="JBBPFD010000690">
    <property type="protein sequence ID" value="KAK7877456.1"/>
    <property type="molecule type" value="Genomic_DNA"/>
</dbReference>
<feature type="compositionally biased region" description="Basic and acidic residues" evidence="1">
    <location>
        <begin position="55"/>
        <end position="65"/>
    </location>
</feature>
<proteinExistence type="predicted"/>
<dbReference type="Proteomes" id="UP001460270">
    <property type="component" value="Unassembled WGS sequence"/>
</dbReference>